<proteinExistence type="predicted"/>
<evidence type="ECO:0000313" key="2">
    <source>
        <dbReference type="Proteomes" id="UP000198878"/>
    </source>
</evidence>
<dbReference type="NCBIfam" id="NF047719">
    <property type="entry name" value="SCO6745_fam_HTH"/>
    <property type="match status" value="1"/>
</dbReference>
<dbReference type="InterPro" id="IPR054058">
    <property type="entry name" value="HTH_67"/>
</dbReference>
<protein>
    <recommendedName>
        <fullName evidence="3">SalK</fullName>
    </recommendedName>
</protein>
<organism evidence="1 2">
    <name type="scientific">Amycolatopsis pretoriensis</name>
    <dbReference type="NCBI Taxonomy" id="218821"/>
    <lineage>
        <taxon>Bacteria</taxon>
        <taxon>Bacillati</taxon>
        <taxon>Actinomycetota</taxon>
        <taxon>Actinomycetes</taxon>
        <taxon>Pseudonocardiales</taxon>
        <taxon>Pseudonocardiaceae</taxon>
        <taxon>Amycolatopsis</taxon>
    </lineage>
</organism>
<dbReference type="Pfam" id="PF21863">
    <property type="entry name" value="HTH_67"/>
    <property type="match status" value="1"/>
</dbReference>
<keyword evidence="2" id="KW-1185">Reference proteome</keyword>
<reference evidence="2" key="1">
    <citation type="submission" date="2016-10" db="EMBL/GenBank/DDBJ databases">
        <authorList>
            <person name="Varghese N."/>
            <person name="Submissions S."/>
        </authorList>
    </citation>
    <scope>NUCLEOTIDE SEQUENCE [LARGE SCALE GENOMIC DNA]</scope>
    <source>
        <strain evidence="2">DSM 44654</strain>
    </source>
</reference>
<dbReference type="Proteomes" id="UP000198878">
    <property type="component" value="Unassembled WGS sequence"/>
</dbReference>
<sequence>MTPSPARRLWAAVEPLHAVVYFAPETAAAAKEAGLRGYWMGYFAGRLAPLGPVGPVPATAVLFGFAPAMVARALPDAWAFASPDDVLGSRLAAVETALERVVGTEHGELAELLERAVAACRFDGRPLAAAWSAVPRPAGVLGRLWLAATVLREHRGDGHVLAAVHTGLTGLETTLTHIGDGVLGRGDVQPHRGWTEDDWTSAAERLRARGLLDPQGRLTAEGTAVRTRLEEDTDRLASAPVEALGAELDRVLELAVPLSRAVVDAGVVPVPNPMGVPRP</sequence>
<evidence type="ECO:0000313" key="1">
    <source>
        <dbReference type="EMBL" id="SEF36439.1"/>
    </source>
</evidence>
<gene>
    <name evidence="1" type="ORF">SAMN05421837_110194</name>
</gene>
<dbReference type="STRING" id="218821.SAMN05421837_110194"/>
<evidence type="ECO:0008006" key="3">
    <source>
        <dbReference type="Google" id="ProtNLM"/>
    </source>
</evidence>
<accession>A0A1H5RDN6</accession>
<name>A0A1H5RDN6_9PSEU</name>
<dbReference type="RefSeq" id="WP_091390170.1">
    <property type="nucleotide sequence ID" value="NZ_FNUJ01000010.1"/>
</dbReference>
<dbReference type="EMBL" id="FNUJ01000010">
    <property type="protein sequence ID" value="SEF36439.1"/>
    <property type="molecule type" value="Genomic_DNA"/>
</dbReference>
<dbReference type="AlphaFoldDB" id="A0A1H5RDN6"/>